<dbReference type="PANTHER" id="PTHR30404">
    <property type="entry name" value="N-ACETYLMURAMOYL-L-ALANINE AMIDASE"/>
    <property type="match status" value="1"/>
</dbReference>
<protein>
    <submittedName>
        <fullName evidence="3">Putative lysin</fullName>
    </submittedName>
</protein>
<dbReference type="SUPFAM" id="SSF53187">
    <property type="entry name" value="Zn-dependent exopeptidases"/>
    <property type="match status" value="1"/>
</dbReference>
<dbReference type="InterPro" id="IPR002508">
    <property type="entry name" value="MurNAc-LAA_cat"/>
</dbReference>
<reference evidence="3" key="1">
    <citation type="submission" date="2017-06" db="EMBL/GenBank/DDBJ databases">
        <title>Novel phages from South African skin metaviromes.</title>
        <authorList>
            <person name="van Zyl L.J."/>
            <person name="Abrahams Y."/>
            <person name="Stander E.A."/>
            <person name="Kirby B.M."/>
            <person name="Clavaud C."/>
            <person name="Farcet C."/>
            <person name="Breton L."/>
            <person name="Trindade M.I."/>
        </authorList>
    </citation>
    <scope>NUCLEOTIDE SEQUENCE</scope>
</reference>
<dbReference type="SMART" id="SM00646">
    <property type="entry name" value="Ami_3"/>
    <property type="match status" value="1"/>
</dbReference>
<dbReference type="Pfam" id="PF01520">
    <property type="entry name" value="Amidase_3"/>
    <property type="match status" value="1"/>
</dbReference>
<dbReference type="EMBL" id="MF417952">
    <property type="protein sequence ID" value="ASN72389.1"/>
    <property type="molecule type" value="Genomic_DNA"/>
</dbReference>
<sequence length="486" mass="52179">MIDFTIDAGHGGKDSGAVGATGLKEKDVTLKLALKVGSILTSKGVNVNYTRTDDSSVELSQRAAIANKAKARFFLSIHINSATSAAANGTETYAFSSGGQGEKLAAAIQKNLVAAIGLTNRGVKFANFAVLRETSMPAALTEVNFICNPKEEAMLKDEVFLNKAATGIAKGMIEFLGLKWENTQTQSPQPTGEALYRVRKSWEDASSQIGAYKVLENAKTECDKYSGYGVFDEKGKKVYPLAPPPTEKPTTQPETPIKVDGTNIMGISQATASQMVSYALKGNKDPQLPNCTIRELVELFIDEAKVEGVRADIAWAQTLKETGYFKYGGIVQPHQNNYAGIGALNDNAAGQAATFQTPTIGVRAQIQHLKAYASKGALVNECVDPRFSLVTRGSAEFVEWLGAADNPNGKGWAYPGGGYGASILSLLNGILKEEKEVESNIPQWQTDALKTLVKMGVITDEAYWSKKMEDKITVGEVIGLLGKMTK</sequence>
<dbReference type="CDD" id="cd02696">
    <property type="entry name" value="MurNAc-LAA"/>
    <property type="match status" value="1"/>
</dbReference>
<feature type="domain" description="MurNAc-LAA" evidence="2">
    <location>
        <begin position="63"/>
        <end position="173"/>
    </location>
</feature>
<dbReference type="GO" id="GO:0009253">
    <property type="term" value="P:peptidoglycan catabolic process"/>
    <property type="evidence" value="ECO:0007669"/>
    <property type="project" value="InterPro"/>
</dbReference>
<dbReference type="GO" id="GO:0004040">
    <property type="term" value="F:amidase activity"/>
    <property type="evidence" value="ECO:0007669"/>
    <property type="project" value="InterPro"/>
</dbReference>
<evidence type="ECO:0000256" key="1">
    <source>
        <dbReference type="ARBA" id="ARBA00022801"/>
    </source>
</evidence>
<accession>A0A2H4JCM7</accession>
<organism evidence="3">
    <name type="scientific">uncultured Caudovirales phage</name>
    <dbReference type="NCBI Taxonomy" id="2100421"/>
    <lineage>
        <taxon>Viruses</taxon>
        <taxon>Duplodnaviria</taxon>
        <taxon>Heunggongvirae</taxon>
        <taxon>Uroviricota</taxon>
        <taxon>Caudoviricetes</taxon>
        <taxon>Peduoviridae</taxon>
        <taxon>Maltschvirus</taxon>
        <taxon>Maltschvirus maltsch</taxon>
    </lineage>
</organism>
<dbReference type="GO" id="GO:0008745">
    <property type="term" value="F:N-acetylmuramoyl-L-alanine amidase activity"/>
    <property type="evidence" value="ECO:0007669"/>
    <property type="project" value="InterPro"/>
</dbReference>
<name>A0A2H4JCM7_9CAUD</name>
<dbReference type="Gene3D" id="3.40.630.40">
    <property type="entry name" value="Zn-dependent exopeptidases"/>
    <property type="match status" value="1"/>
</dbReference>
<proteinExistence type="predicted"/>
<gene>
    <name evidence="3" type="ORF">10S7_12</name>
</gene>
<dbReference type="PANTHER" id="PTHR30404:SF0">
    <property type="entry name" value="N-ACETYLMURAMOYL-L-ALANINE AMIDASE AMIC"/>
    <property type="match status" value="1"/>
</dbReference>
<evidence type="ECO:0000259" key="2">
    <source>
        <dbReference type="SMART" id="SM00646"/>
    </source>
</evidence>
<dbReference type="InterPro" id="IPR050695">
    <property type="entry name" value="N-acetylmuramoyl_amidase_3"/>
</dbReference>
<keyword evidence="1" id="KW-0378">Hydrolase</keyword>
<evidence type="ECO:0000313" key="3">
    <source>
        <dbReference type="EMBL" id="ASN72389.1"/>
    </source>
</evidence>